<sequence length="412" mass="45402">MVSTRSAIRVNTAVRETTPVGLLTPAPTPRTPRKRKLAVEEPVTPTKPVKRKRASAAAVPPTPVTPSTVTVAAEITSAPIAVKEFIEEEDILPPVLSFDLEHAKRHIIAADERFHEVFNRLPCKPFEVLDVVHPFRTLATSILGQQISWRAARSITAKFLRIFDPSLPERGDVLPHMADRPFPTPHQLASTSIPTLRGAGLSQRKAEYVIDLASRFADGRLSASLLSKATDEELAESLIAVRGIGPWTVDMFAMFSAHRPDIMPYGDLGVQRGLLRWVLASHDSNYRIEVEPKKLPQPSVEEEPEAAEAIEPAPKEEDGSAVPPIPTPETPKKRKKAVKVEVSRDGVHIPTGTPIKLPTGLTVAQLKSRLAGKKEKKGVYLTPEEMDALTEGWKPYRSIAVWYMWALAEESL</sequence>
<evidence type="ECO:0000256" key="1">
    <source>
        <dbReference type="ARBA" id="ARBA00010817"/>
    </source>
</evidence>
<dbReference type="STRING" id="1330018.A0A167GNW9"/>
<dbReference type="CDD" id="cd00056">
    <property type="entry name" value="ENDO3c"/>
    <property type="match status" value="1"/>
</dbReference>
<dbReference type="SUPFAM" id="SSF48150">
    <property type="entry name" value="DNA-glycosylase"/>
    <property type="match status" value="1"/>
</dbReference>
<evidence type="ECO:0000313" key="6">
    <source>
        <dbReference type="EMBL" id="KZO90757.1"/>
    </source>
</evidence>
<dbReference type="InterPro" id="IPR051912">
    <property type="entry name" value="Alkylbase_DNA_Glycosylase/TA"/>
</dbReference>
<name>A0A167GNW9_CALVF</name>
<dbReference type="Gene3D" id="1.10.340.30">
    <property type="entry name" value="Hypothetical protein, domain 2"/>
    <property type="match status" value="1"/>
</dbReference>
<dbReference type="OrthoDB" id="415889at2759"/>
<organism evidence="6 7">
    <name type="scientific">Calocera viscosa (strain TUFC12733)</name>
    <dbReference type="NCBI Taxonomy" id="1330018"/>
    <lineage>
        <taxon>Eukaryota</taxon>
        <taxon>Fungi</taxon>
        <taxon>Dikarya</taxon>
        <taxon>Basidiomycota</taxon>
        <taxon>Agaricomycotina</taxon>
        <taxon>Dacrymycetes</taxon>
        <taxon>Dacrymycetales</taxon>
        <taxon>Dacrymycetaceae</taxon>
        <taxon>Calocera</taxon>
    </lineage>
</organism>
<feature type="compositionally biased region" description="Low complexity" evidence="4">
    <location>
        <begin position="55"/>
        <end position="65"/>
    </location>
</feature>
<dbReference type="Gene3D" id="1.10.1670.40">
    <property type="match status" value="2"/>
</dbReference>
<dbReference type="Pfam" id="PF00730">
    <property type="entry name" value="HhH-GPD"/>
    <property type="match status" value="1"/>
</dbReference>
<gene>
    <name evidence="6" type="ORF">CALVIDRAFT_489966</name>
</gene>
<keyword evidence="3" id="KW-0234">DNA repair</keyword>
<dbReference type="GO" id="GO:0032993">
    <property type="term" value="C:protein-DNA complex"/>
    <property type="evidence" value="ECO:0007669"/>
    <property type="project" value="TreeGrafter"/>
</dbReference>
<feature type="region of interest" description="Disordered" evidence="4">
    <location>
        <begin position="20"/>
        <end position="65"/>
    </location>
</feature>
<dbReference type="InterPro" id="IPR011257">
    <property type="entry name" value="DNA_glycosylase"/>
</dbReference>
<protein>
    <submittedName>
        <fullName evidence="6">DNA glycosylase</fullName>
    </submittedName>
</protein>
<feature type="domain" description="HhH-GPD" evidence="5">
    <location>
        <begin position="143"/>
        <end position="315"/>
    </location>
</feature>
<dbReference type="SMART" id="SM00478">
    <property type="entry name" value="ENDO3c"/>
    <property type="match status" value="1"/>
</dbReference>
<evidence type="ECO:0000313" key="7">
    <source>
        <dbReference type="Proteomes" id="UP000076738"/>
    </source>
</evidence>
<feature type="region of interest" description="Disordered" evidence="4">
    <location>
        <begin position="292"/>
        <end position="341"/>
    </location>
</feature>
<dbReference type="EMBL" id="KV417335">
    <property type="protein sequence ID" value="KZO90757.1"/>
    <property type="molecule type" value="Genomic_DNA"/>
</dbReference>
<dbReference type="PANTHER" id="PTHR43003:SF5">
    <property type="entry name" value="DNA-3-METHYLADENINE GLYCOSYLASE"/>
    <property type="match status" value="1"/>
</dbReference>
<evidence type="ECO:0000259" key="5">
    <source>
        <dbReference type="SMART" id="SM00478"/>
    </source>
</evidence>
<reference evidence="6 7" key="1">
    <citation type="journal article" date="2016" name="Mol. Biol. Evol.">
        <title>Comparative Genomics of Early-Diverging Mushroom-Forming Fungi Provides Insights into the Origins of Lignocellulose Decay Capabilities.</title>
        <authorList>
            <person name="Nagy L.G."/>
            <person name="Riley R."/>
            <person name="Tritt A."/>
            <person name="Adam C."/>
            <person name="Daum C."/>
            <person name="Floudas D."/>
            <person name="Sun H."/>
            <person name="Yadav J.S."/>
            <person name="Pangilinan J."/>
            <person name="Larsson K.H."/>
            <person name="Matsuura K."/>
            <person name="Barry K."/>
            <person name="Labutti K."/>
            <person name="Kuo R."/>
            <person name="Ohm R.A."/>
            <person name="Bhattacharya S.S."/>
            <person name="Shirouzu T."/>
            <person name="Yoshinaga Y."/>
            <person name="Martin F.M."/>
            <person name="Grigoriev I.V."/>
            <person name="Hibbett D.S."/>
        </authorList>
    </citation>
    <scope>NUCLEOTIDE SEQUENCE [LARGE SCALE GENOMIC DNA]</scope>
    <source>
        <strain evidence="6 7">TUFC12733</strain>
    </source>
</reference>
<dbReference type="InterPro" id="IPR003265">
    <property type="entry name" value="HhH-GPD_domain"/>
</dbReference>
<dbReference type="GO" id="GO:0006285">
    <property type="term" value="P:base-excision repair, AP site formation"/>
    <property type="evidence" value="ECO:0007669"/>
    <property type="project" value="TreeGrafter"/>
</dbReference>
<dbReference type="GO" id="GO:0032131">
    <property type="term" value="F:alkylated DNA binding"/>
    <property type="evidence" value="ECO:0007669"/>
    <property type="project" value="TreeGrafter"/>
</dbReference>
<dbReference type="GO" id="GO:0043916">
    <property type="term" value="F:DNA-7-methylguanine glycosylase activity"/>
    <property type="evidence" value="ECO:0007669"/>
    <property type="project" value="TreeGrafter"/>
</dbReference>
<keyword evidence="7" id="KW-1185">Reference proteome</keyword>
<dbReference type="FunFam" id="1.10.340.30:FF:000004">
    <property type="entry name" value="DNA-3-methyladenine glycosylase II"/>
    <property type="match status" value="1"/>
</dbReference>
<dbReference type="GO" id="GO:0006307">
    <property type="term" value="P:DNA alkylation repair"/>
    <property type="evidence" value="ECO:0007669"/>
    <property type="project" value="TreeGrafter"/>
</dbReference>
<dbReference type="Proteomes" id="UP000076738">
    <property type="component" value="Unassembled WGS sequence"/>
</dbReference>
<evidence type="ECO:0000256" key="2">
    <source>
        <dbReference type="ARBA" id="ARBA00022763"/>
    </source>
</evidence>
<dbReference type="AlphaFoldDB" id="A0A167GNW9"/>
<dbReference type="GO" id="GO:0008725">
    <property type="term" value="F:DNA-3-methyladenine glycosylase activity"/>
    <property type="evidence" value="ECO:0007669"/>
    <property type="project" value="TreeGrafter"/>
</dbReference>
<proteinExistence type="inferred from homology"/>
<evidence type="ECO:0000256" key="3">
    <source>
        <dbReference type="ARBA" id="ARBA00023204"/>
    </source>
</evidence>
<comment type="similarity">
    <text evidence="1">Belongs to the alkylbase DNA glycosidase AlkA family.</text>
</comment>
<evidence type="ECO:0000256" key="4">
    <source>
        <dbReference type="SAM" id="MobiDB-lite"/>
    </source>
</evidence>
<keyword evidence="2" id="KW-0227">DNA damage</keyword>
<dbReference type="PANTHER" id="PTHR43003">
    <property type="entry name" value="DNA-3-METHYLADENINE GLYCOSYLASE"/>
    <property type="match status" value="1"/>
</dbReference>
<accession>A0A167GNW9</accession>
<dbReference type="GO" id="GO:0005634">
    <property type="term" value="C:nucleus"/>
    <property type="evidence" value="ECO:0007669"/>
    <property type="project" value="TreeGrafter"/>
</dbReference>